<evidence type="ECO:0000256" key="1">
    <source>
        <dbReference type="ARBA" id="ARBA00001166"/>
    </source>
</evidence>
<protein>
    <recommendedName>
        <fullName evidence="4">TRUD domain-containing protein</fullName>
    </recommendedName>
</protein>
<dbReference type="PANTHER" id="PTHR13326:SF21">
    <property type="entry name" value="PSEUDOURIDYLATE SYNTHASE PUS7L"/>
    <property type="match status" value="1"/>
</dbReference>
<dbReference type="EMBL" id="CAUEEQ010028002">
    <property type="protein sequence ID" value="CAJ0948193.1"/>
    <property type="molecule type" value="Genomic_DNA"/>
</dbReference>
<gene>
    <name evidence="5" type="ORF">RIMI_LOCUS12025152</name>
</gene>
<dbReference type="PANTHER" id="PTHR13326">
    <property type="entry name" value="TRNA PSEUDOURIDINE SYNTHASE D"/>
    <property type="match status" value="1"/>
</dbReference>
<comment type="similarity">
    <text evidence="2">Belongs to the pseudouridine synthase TruD family.</text>
</comment>
<dbReference type="Proteomes" id="UP001176940">
    <property type="component" value="Unassembled WGS sequence"/>
</dbReference>
<keyword evidence="3" id="KW-0413">Isomerase</keyword>
<keyword evidence="6" id="KW-1185">Reference proteome</keyword>
<reference evidence="5" key="1">
    <citation type="submission" date="2023-07" db="EMBL/GenBank/DDBJ databases">
        <authorList>
            <person name="Stuckert A."/>
        </authorList>
    </citation>
    <scope>NUCLEOTIDE SEQUENCE</scope>
</reference>
<organism evidence="5 6">
    <name type="scientific">Ranitomeya imitator</name>
    <name type="common">mimic poison frog</name>
    <dbReference type="NCBI Taxonomy" id="111125"/>
    <lineage>
        <taxon>Eukaryota</taxon>
        <taxon>Metazoa</taxon>
        <taxon>Chordata</taxon>
        <taxon>Craniata</taxon>
        <taxon>Vertebrata</taxon>
        <taxon>Euteleostomi</taxon>
        <taxon>Amphibia</taxon>
        <taxon>Batrachia</taxon>
        <taxon>Anura</taxon>
        <taxon>Neobatrachia</taxon>
        <taxon>Hyloidea</taxon>
        <taxon>Dendrobatidae</taxon>
        <taxon>Dendrobatinae</taxon>
        <taxon>Ranitomeya</taxon>
    </lineage>
</organism>
<dbReference type="Pfam" id="PF25094">
    <property type="entry name" value="R3H_PUS7L"/>
    <property type="match status" value="1"/>
</dbReference>
<evidence type="ECO:0000313" key="6">
    <source>
        <dbReference type="Proteomes" id="UP001176940"/>
    </source>
</evidence>
<dbReference type="InterPro" id="IPR042214">
    <property type="entry name" value="TruD_catalytic"/>
</dbReference>
<evidence type="ECO:0000256" key="2">
    <source>
        <dbReference type="ARBA" id="ARBA00007953"/>
    </source>
</evidence>
<dbReference type="Pfam" id="PF01142">
    <property type="entry name" value="TruD"/>
    <property type="match status" value="1"/>
</dbReference>
<evidence type="ECO:0000313" key="5">
    <source>
        <dbReference type="EMBL" id="CAJ0948193.1"/>
    </source>
</evidence>
<name>A0ABN9LX96_9NEOB</name>
<dbReference type="PROSITE" id="PS50984">
    <property type="entry name" value="TRUD"/>
    <property type="match status" value="1"/>
</dbReference>
<evidence type="ECO:0000256" key="3">
    <source>
        <dbReference type="ARBA" id="ARBA00023235"/>
    </source>
</evidence>
<sequence>MQVQSRAQVTAGDGDPGSLEAIQDPPSQYKHPPIAVAQFILFINKMEERPLGLGSLSYISDHTGFYGTIKHSPADFVVTEIDINGQLVTEVYTGVTEELQTQQSNEQNLKKAKLCPNPAKTKDKADGASSDKYIQESLFNLASSVRSAFNTNESRGEHCELSLGLFPDKNVRASLHSAVRQTFPFLLTFTRSTEVLVKPNQDYQELSLLTSEEEADKFFTFLDAKVEDSRFTFLPDDICASFFISKRFGKLVETKSFSEKGADGLQKVCITVRFRERKGSSGKRHRSEENAEIFTKENLETLEALGYLASSLGVLPSDFSYAGIKDKKAITYQSVVVKKVTPERLREAEGLLEKKGMKIYNLSGNHFTIIVRDVRCHIRDKTDDLKKRVDEAAHNVKKRGFINYYGPQRFGKGQNMQSHKIGLALLKEEMNTSKEMDSVAQWLALPKGCGVVKPNFRLHNVPDSNS</sequence>
<dbReference type="InterPro" id="IPR056963">
    <property type="entry name" value="PUS7L_N"/>
</dbReference>
<comment type="caution">
    <text evidence="5">The sequence shown here is derived from an EMBL/GenBank/DDBJ whole genome shotgun (WGS) entry which is preliminary data.</text>
</comment>
<proteinExistence type="inferred from homology"/>
<dbReference type="Pfam" id="PF23943">
    <property type="entry name" value="PUS7L_N"/>
    <property type="match status" value="1"/>
</dbReference>
<dbReference type="SUPFAM" id="SSF55120">
    <property type="entry name" value="Pseudouridine synthase"/>
    <property type="match status" value="1"/>
</dbReference>
<dbReference type="InterPro" id="IPR011760">
    <property type="entry name" value="PsdUridine_synth_TruD_insert"/>
</dbReference>
<dbReference type="PIRSF" id="PIRSF037016">
    <property type="entry name" value="Pseudouridin_synth_euk_prd"/>
    <property type="match status" value="1"/>
</dbReference>
<accession>A0ABN9LX96</accession>
<dbReference type="InterPro" id="IPR001656">
    <property type="entry name" value="PsdUridine_synth_TruD"/>
</dbReference>
<feature type="domain" description="TRUD" evidence="4">
    <location>
        <begin position="400"/>
        <end position="466"/>
    </location>
</feature>
<dbReference type="Gene3D" id="3.30.2350.20">
    <property type="entry name" value="TruD, catalytic domain"/>
    <property type="match status" value="1"/>
</dbReference>
<dbReference type="InterPro" id="IPR020103">
    <property type="entry name" value="PsdUridine_synth_cat_dom_sf"/>
</dbReference>
<feature type="non-terminal residue" evidence="5">
    <location>
        <position position="466"/>
    </location>
</feature>
<evidence type="ECO:0000259" key="4">
    <source>
        <dbReference type="PROSITE" id="PS50984"/>
    </source>
</evidence>
<dbReference type="InterPro" id="IPR056961">
    <property type="entry name" value="R3H_PUS7L"/>
</dbReference>
<comment type="catalytic activity">
    <reaction evidence="1">
        <text>a uridine in mRNA = a pseudouridine in mRNA</text>
        <dbReference type="Rhea" id="RHEA:56644"/>
        <dbReference type="Rhea" id="RHEA-COMP:14658"/>
        <dbReference type="Rhea" id="RHEA-COMP:14659"/>
        <dbReference type="ChEBI" id="CHEBI:65314"/>
        <dbReference type="ChEBI" id="CHEBI:65315"/>
    </reaction>
</comment>